<evidence type="ECO:0000313" key="10">
    <source>
        <dbReference type="EnsemblMetazoa" id="ACUA016925-PA"/>
    </source>
</evidence>
<accession>A0A182MFC1</accession>
<evidence type="ECO:0000259" key="9">
    <source>
        <dbReference type="PROSITE" id="PS50240"/>
    </source>
</evidence>
<dbReference type="EMBL" id="AXCM01004447">
    <property type="status" value="NOT_ANNOTATED_CDS"/>
    <property type="molecule type" value="Genomic_DNA"/>
</dbReference>
<evidence type="ECO:0000256" key="6">
    <source>
        <dbReference type="ARBA" id="ARBA00023157"/>
    </source>
</evidence>
<keyword evidence="6" id="KW-1015">Disulfide bond</keyword>
<dbReference type="GO" id="GO:0006508">
    <property type="term" value="P:proteolysis"/>
    <property type="evidence" value="ECO:0007669"/>
    <property type="project" value="InterPro"/>
</dbReference>
<name>A0A182MFC1_9DIPT</name>
<comment type="subcellular location">
    <subcellularLocation>
        <location evidence="1">Secreted</location>
    </subcellularLocation>
</comment>
<keyword evidence="11" id="KW-1185">Reference proteome</keyword>
<dbReference type="STRING" id="139723.A0A182MFC1"/>
<dbReference type="InterPro" id="IPR043504">
    <property type="entry name" value="Peptidase_S1_PA_chymotrypsin"/>
</dbReference>
<dbReference type="InterPro" id="IPR001314">
    <property type="entry name" value="Peptidase_S1A"/>
</dbReference>
<reference evidence="11" key="1">
    <citation type="submission" date="2013-09" db="EMBL/GenBank/DDBJ databases">
        <title>The Genome Sequence of Anopheles culicifacies species A.</title>
        <authorList>
            <consortium name="The Broad Institute Genomics Platform"/>
            <person name="Neafsey D.E."/>
            <person name="Besansky N."/>
            <person name="Howell P."/>
            <person name="Walton C."/>
            <person name="Young S.K."/>
            <person name="Zeng Q."/>
            <person name="Gargeya S."/>
            <person name="Fitzgerald M."/>
            <person name="Haas B."/>
            <person name="Abouelleil A."/>
            <person name="Allen A.W."/>
            <person name="Alvarado L."/>
            <person name="Arachchi H.M."/>
            <person name="Berlin A.M."/>
            <person name="Chapman S.B."/>
            <person name="Gainer-Dewar J."/>
            <person name="Goldberg J."/>
            <person name="Griggs A."/>
            <person name="Gujja S."/>
            <person name="Hansen M."/>
            <person name="Howarth C."/>
            <person name="Imamovic A."/>
            <person name="Ireland A."/>
            <person name="Larimer J."/>
            <person name="McCowan C."/>
            <person name="Murphy C."/>
            <person name="Pearson M."/>
            <person name="Poon T.W."/>
            <person name="Priest M."/>
            <person name="Roberts A."/>
            <person name="Saif S."/>
            <person name="Shea T."/>
            <person name="Sisk P."/>
            <person name="Sykes S."/>
            <person name="Wortman J."/>
            <person name="Nusbaum C."/>
            <person name="Birren B."/>
        </authorList>
    </citation>
    <scope>NUCLEOTIDE SEQUENCE [LARGE SCALE GENOMIC DNA]</scope>
    <source>
        <strain evidence="11">A-37</strain>
    </source>
</reference>
<proteinExistence type="inferred from homology"/>
<keyword evidence="5" id="KW-0391">Immunity</keyword>
<protein>
    <recommendedName>
        <fullName evidence="9">Peptidase S1 domain-containing protein</fullName>
    </recommendedName>
</protein>
<dbReference type="VEuPathDB" id="VectorBase:ACUA016925"/>
<dbReference type="SUPFAM" id="SSF50494">
    <property type="entry name" value="Trypsin-like serine proteases"/>
    <property type="match status" value="1"/>
</dbReference>
<feature type="domain" description="Peptidase S1" evidence="9">
    <location>
        <begin position="35"/>
        <end position="265"/>
    </location>
</feature>
<keyword evidence="4" id="KW-0732">Signal</keyword>
<dbReference type="Proteomes" id="UP000075883">
    <property type="component" value="Unassembled WGS sequence"/>
</dbReference>
<dbReference type="InterPro" id="IPR001254">
    <property type="entry name" value="Trypsin_dom"/>
</dbReference>
<evidence type="ECO:0000256" key="1">
    <source>
        <dbReference type="ARBA" id="ARBA00004613"/>
    </source>
</evidence>
<keyword evidence="2" id="KW-0964">Secreted</keyword>
<reference evidence="10" key="2">
    <citation type="submission" date="2020-05" db="UniProtKB">
        <authorList>
            <consortium name="EnsemblMetazoa"/>
        </authorList>
    </citation>
    <scope>IDENTIFICATION</scope>
    <source>
        <strain evidence="10">A-37</strain>
    </source>
</reference>
<dbReference type="EnsemblMetazoa" id="ACUA016925-RA">
    <property type="protein sequence ID" value="ACUA016925-PA"/>
    <property type="gene ID" value="ACUA016925"/>
</dbReference>
<keyword evidence="3" id="KW-0399">Innate immunity</keyword>
<dbReference type="InterPro" id="IPR009003">
    <property type="entry name" value="Peptidase_S1_PA"/>
</dbReference>
<sequence>MEVEQSPLVVTEELKPISSNVRIAPLAAADTNKLAMEGYYAYPGQLPYLAQVYSKQKTGAGYIYCGGSIITTRYVLTAAICVFLRSDRSVYDTGYVLLGSAPKGDLEREQRINFTGSGISVHPSYNGTYLYDIATIRLDQAAVFNTYVQPIRLPSLADTRTFEMMEATSTAFRSYLGQIYARNQVMSNENCNLAHAYVYGQQLCTNPYIGGSFCNSVHGGPLTVEDEDGRIQIGITNWVKDCSLNSPLAHIRITYFKDWIRLNSNYIFEY</sequence>
<evidence type="ECO:0000256" key="2">
    <source>
        <dbReference type="ARBA" id="ARBA00022525"/>
    </source>
</evidence>
<dbReference type="GO" id="GO:0005576">
    <property type="term" value="C:extracellular region"/>
    <property type="evidence" value="ECO:0007669"/>
    <property type="project" value="UniProtKB-SubCell"/>
</dbReference>
<dbReference type="CDD" id="cd00190">
    <property type="entry name" value="Tryp_SPc"/>
    <property type="match status" value="1"/>
</dbReference>
<dbReference type="PANTHER" id="PTHR24256">
    <property type="entry name" value="TRYPTASE-RELATED"/>
    <property type="match status" value="1"/>
</dbReference>
<dbReference type="Pfam" id="PF00089">
    <property type="entry name" value="Trypsin"/>
    <property type="match status" value="1"/>
</dbReference>
<evidence type="ECO:0000256" key="5">
    <source>
        <dbReference type="ARBA" id="ARBA00022859"/>
    </source>
</evidence>
<evidence type="ECO:0000256" key="8">
    <source>
        <dbReference type="ARBA" id="ARBA00024195"/>
    </source>
</evidence>
<dbReference type="SMART" id="SM00020">
    <property type="entry name" value="Tryp_SPc"/>
    <property type="match status" value="1"/>
</dbReference>
<dbReference type="GO" id="GO:0045087">
    <property type="term" value="P:innate immune response"/>
    <property type="evidence" value="ECO:0007669"/>
    <property type="project" value="UniProtKB-KW"/>
</dbReference>
<keyword evidence="7" id="KW-0325">Glycoprotein</keyword>
<dbReference type="PROSITE" id="PS50240">
    <property type="entry name" value="TRYPSIN_DOM"/>
    <property type="match status" value="1"/>
</dbReference>
<evidence type="ECO:0000256" key="7">
    <source>
        <dbReference type="ARBA" id="ARBA00023180"/>
    </source>
</evidence>
<dbReference type="InterPro" id="IPR051487">
    <property type="entry name" value="Ser/Thr_Proteases_Immune/Dev"/>
</dbReference>
<evidence type="ECO:0000313" key="11">
    <source>
        <dbReference type="Proteomes" id="UP000075883"/>
    </source>
</evidence>
<evidence type="ECO:0000256" key="4">
    <source>
        <dbReference type="ARBA" id="ARBA00022729"/>
    </source>
</evidence>
<dbReference type="AlphaFoldDB" id="A0A182MFC1"/>
<comment type="similarity">
    <text evidence="8">Belongs to the peptidase S1 family. CLIP subfamily.</text>
</comment>
<dbReference type="PRINTS" id="PR00722">
    <property type="entry name" value="CHYMOTRYPSIN"/>
</dbReference>
<dbReference type="Gene3D" id="2.40.10.10">
    <property type="entry name" value="Trypsin-like serine proteases"/>
    <property type="match status" value="2"/>
</dbReference>
<dbReference type="GO" id="GO:0004252">
    <property type="term" value="F:serine-type endopeptidase activity"/>
    <property type="evidence" value="ECO:0007669"/>
    <property type="project" value="InterPro"/>
</dbReference>
<organism evidence="10 11">
    <name type="scientific">Anopheles culicifacies</name>
    <dbReference type="NCBI Taxonomy" id="139723"/>
    <lineage>
        <taxon>Eukaryota</taxon>
        <taxon>Metazoa</taxon>
        <taxon>Ecdysozoa</taxon>
        <taxon>Arthropoda</taxon>
        <taxon>Hexapoda</taxon>
        <taxon>Insecta</taxon>
        <taxon>Pterygota</taxon>
        <taxon>Neoptera</taxon>
        <taxon>Endopterygota</taxon>
        <taxon>Diptera</taxon>
        <taxon>Nematocera</taxon>
        <taxon>Culicoidea</taxon>
        <taxon>Culicidae</taxon>
        <taxon>Anophelinae</taxon>
        <taxon>Anopheles</taxon>
        <taxon>culicifacies species complex</taxon>
    </lineage>
</organism>
<evidence type="ECO:0000256" key="3">
    <source>
        <dbReference type="ARBA" id="ARBA00022588"/>
    </source>
</evidence>